<dbReference type="RefSeq" id="XP_024892943.1">
    <property type="nucleotide sequence ID" value="XM_025037175.1"/>
</dbReference>
<evidence type="ECO:0000313" key="3">
    <source>
        <dbReference type="Proteomes" id="UP000504618"/>
    </source>
</evidence>
<dbReference type="SUPFAM" id="SSF53098">
    <property type="entry name" value="Ribonuclease H-like"/>
    <property type="match status" value="1"/>
</dbReference>
<dbReference type="InterPro" id="IPR012337">
    <property type="entry name" value="RNaseH-like_sf"/>
</dbReference>
<dbReference type="InterPro" id="IPR049012">
    <property type="entry name" value="Mutator_transp_dom"/>
</dbReference>
<dbReference type="AlphaFoldDB" id="A0A6J1RF76"/>
<name>A0A6J1RF76_9HYME</name>
<feature type="domain" description="Mutator-like transposase" evidence="1">
    <location>
        <begin position="173"/>
        <end position="320"/>
    </location>
</feature>
<accession>A0A6J1RF76</accession>
<dbReference type="GeneID" id="112468124"/>
<dbReference type="InterPro" id="IPR036397">
    <property type="entry name" value="RNaseH_sf"/>
</dbReference>
<protein>
    <submittedName>
        <fullName evidence="4">Uncharacterized protein LOC112468124</fullName>
    </submittedName>
</protein>
<dbReference type="OrthoDB" id="7692185at2759"/>
<evidence type="ECO:0000259" key="1">
    <source>
        <dbReference type="Pfam" id="PF20700"/>
    </source>
</evidence>
<gene>
    <name evidence="4" type="primary">LOC112468124</name>
</gene>
<evidence type="ECO:0000313" key="4">
    <source>
        <dbReference type="RefSeq" id="XP_024892943.1"/>
    </source>
</evidence>
<dbReference type="Pfam" id="PF25244">
    <property type="entry name" value="PML_C"/>
    <property type="match status" value="1"/>
</dbReference>
<dbReference type="Gene3D" id="3.30.420.10">
    <property type="entry name" value="Ribonuclease H-like superfamily/Ribonuclease H"/>
    <property type="match status" value="1"/>
</dbReference>
<reference evidence="4" key="1">
    <citation type="submission" date="2025-08" db="UniProtKB">
        <authorList>
            <consortium name="RefSeq"/>
        </authorList>
    </citation>
    <scope>IDENTIFICATION</scope>
    <source>
        <tissue evidence="4">Whole body</tissue>
    </source>
</reference>
<dbReference type="Pfam" id="PF20700">
    <property type="entry name" value="Mutator"/>
    <property type="match status" value="1"/>
</dbReference>
<dbReference type="Proteomes" id="UP000504618">
    <property type="component" value="Unplaced"/>
</dbReference>
<sequence length="695" mass="77603">MERHDIRAEHGIFAGRFISRKRKQWCENVLIAKKKKPNEPTTVDCVHAGRRIVELGCLADTLWCNQCDEPLSLRNTESEVLKGLASELDVRCTHCNELNKVATGRSKYSDTLRNRFDVNFKLGIGKIDRLTPALVKYNGLCFFFEPLSEEVNNSCRFDGLRHNDTEEMRDWPTDWSGMVPLKASYDAGWQKRGTGHCYNSLAGHGSLIGYYSGLVLAYATRTKKCTMCEKVHEPSDHNCRLNFDRSAKAMEPDIAVEQIAKNDLLTEANVAIAVLIADDDASSIAAVRRESSHRVEKWSDLNHAKKGLTSALYHAYGKHDKCGNWCRSHTDENYVHEGLPDRKPLTDSELRANLTNIFTKYVNNASKLAPCGSSQANENFNRIVCSKHPKNQFYGVSESMAFRVAAAVCQKNLGTQYISQRSAKNASAQRREGLTYESNSGLEGVSELLWDKPDQEGTNYIIFATLHVYFFQISAATETKTFNAYMVPKSMTPGAAATTGLQVRAGEIFDAPMILRTMRKFGLLTDFMSVVRGFADTLPMFRTLLVERRKKKKKFSQTVLAQDFLGPSAIEGAHDAQNDIRILRQLINTIGIDNEAIKVAAKTTNNIVKEQEKMVVEQTNKAALQSLKPGVSAGMIAKMAKAGLSLDVLQKAYSDGNEHAVKMLLAEDIGGRPRVTKAERIIKAVVEELKRQNVT</sequence>
<feature type="domain" description="PML C-terminal" evidence="2">
    <location>
        <begin position="631"/>
        <end position="690"/>
    </location>
</feature>
<keyword evidence="3" id="KW-1185">Reference proteome</keyword>
<proteinExistence type="predicted"/>
<organism evidence="3 4">
    <name type="scientific">Temnothorax curvispinosus</name>
    <dbReference type="NCBI Taxonomy" id="300111"/>
    <lineage>
        <taxon>Eukaryota</taxon>
        <taxon>Metazoa</taxon>
        <taxon>Ecdysozoa</taxon>
        <taxon>Arthropoda</taxon>
        <taxon>Hexapoda</taxon>
        <taxon>Insecta</taxon>
        <taxon>Pterygota</taxon>
        <taxon>Neoptera</taxon>
        <taxon>Endopterygota</taxon>
        <taxon>Hymenoptera</taxon>
        <taxon>Apocrita</taxon>
        <taxon>Aculeata</taxon>
        <taxon>Formicoidea</taxon>
        <taxon>Formicidae</taxon>
        <taxon>Myrmicinae</taxon>
        <taxon>Temnothorax</taxon>
    </lineage>
</organism>
<dbReference type="GO" id="GO:0003676">
    <property type="term" value="F:nucleic acid binding"/>
    <property type="evidence" value="ECO:0007669"/>
    <property type="project" value="InterPro"/>
</dbReference>
<evidence type="ECO:0000259" key="2">
    <source>
        <dbReference type="Pfam" id="PF25244"/>
    </source>
</evidence>
<dbReference type="InterPro" id="IPR057617">
    <property type="entry name" value="PML_C"/>
</dbReference>